<accession>K8F232</accession>
<dbReference type="SUPFAM" id="SSF57850">
    <property type="entry name" value="RING/U-box"/>
    <property type="match status" value="1"/>
</dbReference>
<dbReference type="PANTHER" id="PTHR46573:SF1">
    <property type="entry name" value="WD REPEAT, SAM AND U-BOX DOMAIN-CONTAINING PROTEIN 1"/>
    <property type="match status" value="1"/>
</dbReference>
<dbReference type="InterPro" id="IPR003613">
    <property type="entry name" value="Ubox_domain"/>
</dbReference>
<dbReference type="UniPathway" id="UPA00143"/>
<dbReference type="GO" id="GO:0016567">
    <property type="term" value="P:protein ubiquitination"/>
    <property type="evidence" value="ECO:0007669"/>
    <property type="project" value="UniProtKB-UniPathway"/>
</dbReference>
<organism evidence="4 5">
    <name type="scientific">Bathycoccus prasinos</name>
    <dbReference type="NCBI Taxonomy" id="41875"/>
    <lineage>
        <taxon>Eukaryota</taxon>
        <taxon>Viridiplantae</taxon>
        <taxon>Chlorophyta</taxon>
        <taxon>Mamiellophyceae</taxon>
        <taxon>Mamiellales</taxon>
        <taxon>Bathycoccaceae</taxon>
        <taxon>Bathycoccus</taxon>
    </lineage>
</organism>
<dbReference type="EMBL" id="FO082267">
    <property type="protein sequence ID" value="CCO18850.1"/>
    <property type="molecule type" value="Genomic_DNA"/>
</dbReference>
<evidence type="ECO:0000256" key="2">
    <source>
        <dbReference type="SAM" id="Phobius"/>
    </source>
</evidence>
<feature type="compositionally biased region" description="Low complexity" evidence="1">
    <location>
        <begin position="215"/>
        <end position="225"/>
    </location>
</feature>
<feature type="compositionally biased region" description="Acidic residues" evidence="1">
    <location>
        <begin position="143"/>
        <end position="157"/>
    </location>
</feature>
<dbReference type="STRING" id="41875.K8F232"/>
<dbReference type="Pfam" id="PF04564">
    <property type="entry name" value="U-box"/>
    <property type="match status" value="1"/>
</dbReference>
<dbReference type="AlphaFoldDB" id="K8F232"/>
<dbReference type="KEGG" id="bpg:Bathy12g01990"/>
<evidence type="ECO:0000313" key="5">
    <source>
        <dbReference type="Proteomes" id="UP000198341"/>
    </source>
</evidence>
<dbReference type="eggNOG" id="KOG0167">
    <property type="taxonomic scope" value="Eukaryota"/>
</dbReference>
<gene>
    <name evidence="4" type="ordered locus">Bathy12g01990</name>
</gene>
<dbReference type="RefSeq" id="XP_007509735.1">
    <property type="nucleotide sequence ID" value="XM_007509673.1"/>
</dbReference>
<dbReference type="InterPro" id="IPR052085">
    <property type="entry name" value="WD-SAM-U-box"/>
</dbReference>
<keyword evidence="2" id="KW-1133">Transmembrane helix</keyword>
<name>K8F232_9CHLO</name>
<dbReference type="PROSITE" id="PS51698">
    <property type="entry name" value="U_BOX"/>
    <property type="match status" value="1"/>
</dbReference>
<dbReference type="OrthoDB" id="2016400at2759"/>
<dbReference type="InterPro" id="IPR013083">
    <property type="entry name" value="Znf_RING/FYVE/PHD"/>
</dbReference>
<keyword evidence="2" id="KW-0472">Membrane</keyword>
<dbReference type="Gene3D" id="3.30.40.10">
    <property type="entry name" value="Zinc/RING finger domain, C3HC4 (zinc finger)"/>
    <property type="match status" value="1"/>
</dbReference>
<reference evidence="4 5" key="1">
    <citation type="submission" date="2011-10" db="EMBL/GenBank/DDBJ databases">
        <authorList>
            <person name="Genoscope - CEA"/>
        </authorList>
    </citation>
    <scope>NUCLEOTIDE SEQUENCE [LARGE SCALE GENOMIC DNA]</scope>
    <source>
        <strain evidence="4 5">RCC 1105</strain>
    </source>
</reference>
<keyword evidence="2" id="KW-0812">Transmembrane</keyword>
<dbReference type="Proteomes" id="UP000198341">
    <property type="component" value="Chromosome 12"/>
</dbReference>
<evidence type="ECO:0000259" key="3">
    <source>
        <dbReference type="PROSITE" id="PS51698"/>
    </source>
</evidence>
<dbReference type="GeneID" id="19012417"/>
<proteinExistence type="predicted"/>
<dbReference type="PANTHER" id="PTHR46573">
    <property type="entry name" value="WD REPEAT, SAM AND U-BOX DOMAIN-CONTAINING PROTEIN 1"/>
    <property type="match status" value="1"/>
</dbReference>
<keyword evidence="5" id="KW-1185">Reference proteome</keyword>
<dbReference type="SMART" id="SM00504">
    <property type="entry name" value="Ubox"/>
    <property type="match status" value="1"/>
</dbReference>
<feature type="region of interest" description="Disordered" evidence="1">
    <location>
        <begin position="142"/>
        <end position="225"/>
    </location>
</feature>
<sequence>MSSSNTNNNNQNALFFGLAGLAGVVKKTILSGFASSTSSSMYYSKHLTQFEEPPEHLKCVITQDLFEDPVVLLQTGYTYEREAISRWLRSKRFGNQPTDPTTNAIVTCTDVVPNWQIRAGVEAWLQEKGYGASEYFQKRMYDNNDDSDVNEDDSDENNEGKGEEEKKKQKQKYTTTLPPPKWPLVRCASGAPPATGEPTDKYGVPVGGRDGRGGRSSSSSSRNNVSRLTALAERVHNALHRDVIVIFHALKRIALSSPRNLSFFLASFGAAVGGILVAFLIVVQRILFLLTGRVSAAGLEPSAALTAASSDEQVRAYINENAANSVATAIGNILWWTFILTMMWFTQHNAIHEHQQAHLMRARAAQAQAEGNQRRQGHHRYWHWGQRHPRFLHW</sequence>
<dbReference type="CDD" id="cd16655">
    <property type="entry name" value="RING-Ubox_WDSUB1-like"/>
    <property type="match status" value="1"/>
</dbReference>
<feature type="compositionally biased region" description="Basic and acidic residues" evidence="1">
    <location>
        <begin position="158"/>
        <end position="167"/>
    </location>
</feature>
<protein>
    <recommendedName>
        <fullName evidence="3">U-box domain-containing protein</fullName>
    </recommendedName>
</protein>
<feature type="transmembrane region" description="Helical" evidence="2">
    <location>
        <begin position="261"/>
        <end position="283"/>
    </location>
</feature>
<dbReference type="GO" id="GO:0004842">
    <property type="term" value="F:ubiquitin-protein transferase activity"/>
    <property type="evidence" value="ECO:0007669"/>
    <property type="project" value="InterPro"/>
</dbReference>
<evidence type="ECO:0000313" key="4">
    <source>
        <dbReference type="EMBL" id="CCO18850.1"/>
    </source>
</evidence>
<evidence type="ECO:0000256" key="1">
    <source>
        <dbReference type="SAM" id="MobiDB-lite"/>
    </source>
</evidence>
<feature type="domain" description="U-box" evidence="3">
    <location>
        <begin position="52"/>
        <end position="131"/>
    </location>
</feature>